<proteinExistence type="predicted"/>
<dbReference type="Proteomes" id="UP001239445">
    <property type="component" value="Unassembled WGS sequence"/>
</dbReference>
<feature type="region of interest" description="Disordered" evidence="1">
    <location>
        <begin position="395"/>
        <end position="440"/>
    </location>
</feature>
<keyword evidence="3" id="KW-1185">Reference proteome</keyword>
<feature type="compositionally biased region" description="Low complexity" evidence="1">
    <location>
        <begin position="336"/>
        <end position="351"/>
    </location>
</feature>
<reference evidence="2" key="1">
    <citation type="submission" date="2023-06" db="EMBL/GenBank/DDBJ databases">
        <title>Genome-scale phylogeny and comparative genomics of the fungal order Sordariales.</title>
        <authorList>
            <consortium name="Lawrence Berkeley National Laboratory"/>
            <person name="Hensen N."/>
            <person name="Bonometti L."/>
            <person name="Westerberg I."/>
            <person name="Brannstrom I.O."/>
            <person name="Guillou S."/>
            <person name="Cros-Aarteil S."/>
            <person name="Calhoun S."/>
            <person name="Haridas S."/>
            <person name="Kuo A."/>
            <person name="Mondo S."/>
            <person name="Pangilinan J."/>
            <person name="Riley R."/>
            <person name="Labutti K."/>
            <person name="Andreopoulos B."/>
            <person name="Lipzen A."/>
            <person name="Chen C."/>
            <person name="Yanf M."/>
            <person name="Daum C."/>
            <person name="Ng V."/>
            <person name="Clum A."/>
            <person name="Steindorff A."/>
            <person name="Ohm R."/>
            <person name="Martin F."/>
            <person name="Silar P."/>
            <person name="Natvig D."/>
            <person name="Lalanne C."/>
            <person name="Gautier V."/>
            <person name="Ament-Velasquez S.L."/>
            <person name="Kruys A."/>
            <person name="Hutchinson M.I."/>
            <person name="Powell A.J."/>
            <person name="Barry K."/>
            <person name="Miller A.N."/>
            <person name="Grigoriev I.V."/>
            <person name="Debuchy R."/>
            <person name="Gladieux P."/>
            <person name="Thoren M.H."/>
            <person name="Johannesson H."/>
        </authorList>
    </citation>
    <scope>NUCLEOTIDE SEQUENCE</scope>
    <source>
        <strain evidence="2">PSN4</strain>
    </source>
</reference>
<gene>
    <name evidence="2" type="ORF">QBC47DRAFT_380070</name>
</gene>
<dbReference type="AlphaFoldDB" id="A0AAJ0BIK3"/>
<evidence type="ECO:0000256" key="1">
    <source>
        <dbReference type="SAM" id="MobiDB-lite"/>
    </source>
</evidence>
<sequence length="440" mass="48112">MNCHDAEQIKPTGFSSLPRGEYRAALISSISWQFKQNTYYSVMGLAKIYTKSLDYLSLGHALYHPVLSSKIAPGSCGYFDHDGYWNNIAHIPSIQQGNRLNLTPIKQEALVETDGAQQTWGVQSSKGVRGDIVQLEALGSLPAAIPVQLGAAFMFTSTTSSGAVLMTKPMVSLKRFCYRSLWEDWEAENAEAIIENYRDVIDCGMWIVTGTWTTPKCSLTAWETKAAFATIGVEGHVADVAKIDLKCNWYTGRSTNGWREMERQGGDDVVVFIQGIHFNYSRVNVIFGRNPFTPDKEHKDKERLLLPKHGGGKEGEANVSSFMKPGLRHDHGLTLSHSRSGSSSSSSARPSQFHPIVSEDKIPKLEGNQRLVHESKDVWSVYRATPTVCPPSIRTSAEDTMISGGSAGNEIVQGADFPLGGSGGDSSSQSATDDTRAGQQ</sequence>
<evidence type="ECO:0000313" key="3">
    <source>
        <dbReference type="Proteomes" id="UP001239445"/>
    </source>
</evidence>
<accession>A0AAJ0BIK3</accession>
<feature type="compositionally biased region" description="Basic and acidic residues" evidence="1">
    <location>
        <begin position="306"/>
        <end position="316"/>
    </location>
</feature>
<protein>
    <submittedName>
        <fullName evidence="2">Uncharacterized protein</fullName>
    </submittedName>
</protein>
<name>A0AAJ0BIK3_9PEZI</name>
<comment type="caution">
    <text evidence="2">The sequence shown here is derived from an EMBL/GenBank/DDBJ whole genome shotgun (WGS) entry which is preliminary data.</text>
</comment>
<feature type="region of interest" description="Disordered" evidence="1">
    <location>
        <begin position="306"/>
        <end position="369"/>
    </location>
</feature>
<organism evidence="2 3">
    <name type="scientific">Echria macrotheca</name>
    <dbReference type="NCBI Taxonomy" id="438768"/>
    <lineage>
        <taxon>Eukaryota</taxon>
        <taxon>Fungi</taxon>
        <taxon>Dikarya</taxon>
        <taxon>Ascomycota</taxon>
        <taxon>Pezizomycotina</taxon>
        <taxon>Sordariomycetes</taxon>
        <taxon>Sordariomycetidae</taxon>
        <taxon>Sordariales</taxon>
        <taxon>Schizotheciaceae</taxon>
        <taxon>Echria</taxon>
    </lineage>
</organism>
<dbReference type="EMBL" id="MU839832">
    <property type="protein sequence ID" value="KAK1756501.1"/>
    <property type="molecule type" value="Genomic_DNA"/>
</dbReference>
<evidence type="ECO:0000313" key="2">
    <source>
        <dbReference type="EMBL" id="KAK1756501.1"/>
    </source>
</evidence>